<reference evidence="3 4" key="1">
    <citation type="journal article" date="2014" name="Int. J. Syst. Evol. Microbiol.">
        <title>Oceanisphaera profunda sp. nov., a marine bacterium isolated from deep-sea sediment, and emended description of the genus Oceanisphaera.</title>
        <authorList>
            <person name="Xu Z."/>
            <person name="Zhang X.Y."/>
            <person name="Su H.N."/>
            <person name="Yu Z.C."/>
            <person name="Liu C."/>
            <person name="Li H."/>
            <person name="Chen X.L."/>
            <person name="Song X.Y."/>
            <person name="Xie B.B."/>
            <person name="Qin Q.L."/>
            <person name="Zhou B.C."/>
            <person name="Shi M."/>
            <person name="Huang Y."/>
            <person name="Zhang Y.Z."/>
        </authorList>
    </citation>
    <scope>NUCLEOTIDE SEQUENCE [LARGE SCALE GENOMIC DNA]</scope>
    <source>
        <strain evidence="3 4">SM1222</strain>
    </source>
</reference>
<accession>A0A1Y0D2M4</accession>
<proteinExistence type="predicted"/>
<evidence type="ECO:0000256" key="1">
    <source>
        <dbReference type="SAM" id="SignalP"/>
    </source>
</evidence>
<sequence length="174" mass="18926">MKFWTLALTSAIAFSGSSLANEAVWVDVASQQDYALEHLVEAIHIPHTYIARGVSARFPDKNTPIKLYDRDQVKAQRAQEALQTLGYVQVTNSGDLAGLKEHGQSTVQSTPTAQNELLPTEALNQGEPFRESAAFSQNEQYDQNPPTAASLYSQAVATSSLTEPMLDTLAKTAD</sequence>
<dbReference type="KEGG" id="opf:CBP31_01480"/>
<gene>
    <name evidence="3" type="ORF">CBP31_01480</name>
</gene>
<feature type="domain" description="Rhodanese" evidence="2">
    <location>
        <begin position="19"/>
        <end position="108"/>
    </location>
</feature>
<dbReference type="SUPFAM" id="SSF52821">
    <property type="entry name" value="Rhodanese/Cell cycle control phosphatase"/>
    <property type="match status" value="1"/>
</dbReference>
<dbReference type="AlphaFoldDB" id="A0A1Y0D2M4"/>
<dbReference type="OrthoDB" id="9814704at2"/>
<name>A0A1Y0D2M4_9GAMM</name>
<dbReference type="Gene3D" id="3.40.250.10">
    <property type="entry name" value="Rhodanese-like domain"/>
    <property type="match status" value="1"/>
</dbReference>
<dbReference type="EMBL" id="CP021377">
    <property type="protein sequence ID" value="ART81467.1"/>
    <property type="molecule type" value="Genomic_DNA"/>
</dbReference>
<dbReference type="Proteomes" id="UP000243937">
    <property type="component" value="Chromosome"/>
</dbReference>
<dbReference type="InterPro" id="IPR001763">
    <property type="entry name" value="Rhodanese-like_dom"/>
</dbReference>
<protein>
    <recommendedName>
        <fullName evidence="2">Rhodanese domain-containing protein</fullName>
    </recommendedName>
</protein>
<dbReference type="CDD" id="cd00158">
    <property type="entry name" value="RHOD"/>
    <property type="match status" value="1"/>
</dbReference>
<evidence type="ECO:0000313" key="3">
    <source>
        <dbReference type="EMBL" id="ART81467.1"/>
    </source>
</evidence>
<keyword evidence="1" id="KW-0732">Signal</keyword>
<keyword evidence="4" id="KW-1185">Reference proteome</keyword>
<dbReference type="RefSeq" id="WP_087034550.1">
    <property type="nucleotide sequence ID" value="NZ_CP021377.1"/>
</dbReference>
<dbReference type="PROSITE" id="PS50206">
    <property type="entry name" value="RHODANESE_3"/>
    <property type="match status" value="1"/>
</dbReference>
<dbReference type="InterPro" id="IPR036873">
    <property type="entry name" value="Rhodanese-like_dom_sf"/>
</dbReference>
<evidence type="ECO:0000313" key="4">
    <source>
        <dbReference type="Proteomes" id="UP000243937"/>
    </source>
</evidence>
<evidence type="ECO:0000259" key="2">
    <source>
        <dbReference type="PROSITE" id="PS50206"/>
    </source>
</evidence>
<organism evidence="3 4">
    <name type="scientific">Oceanisphaera profunda</name>
    <dbReference type="NCBI Taxonomy" id="1416627"/>
    <lineage>
        <taxon>Bacteria</taxon>
        <taxon>Pseudomonadati</taxon>
        <taxon>Pseudomonadota</taxon>
        <taxon>Gammaproteobacteria</taxon>
        <taxon>Aeromonadales</taxon>
        <taxon>Aeromonadaceae</taxon>
        <taxon>Oceanisphaera</taxon>
    </lineage>
</organism>
<dbReference type="Pfam" id="PF00581">
    <property type="entry name" value="Rhodanese"/>
    <property type="match status" value="1"/>
</dbReference>
<feature type="chain" id="PRO_5013367487" description="Rhodanese domain-containing protein" evidence="1">
    <location>
        <begin position="21"/>
        <end position="174"/>
    </location>
</feature>
<feature type="signal peptide" evidence="1">
    <location>
        <begin position="1"/>
        <end position="20"/>
    </location>
</feature>